<proteinExistence type="inferred from homology"/>
<dbReference type="Gene3D" id="3.40.190.150">
    <property type="entry name" value="Bordetella uptake gene, domain 1"/>
    <property type="match status" value="1"/>
</dbReference>
<name>A0A1C3JZ07_9BURK</name>
<dbReference type="PIRSF" id="PIRSF017082">
    <property type="entry name" value="YflP"/>
    <property type="match status" value="1"/>
</dbReference>
<organism evidence="3 5">
    <name type="scientific">Orrella dioscoreae</name>
    <dbReference type="NCBI Taxonomy" id="1851544"/>
    <lineage>
        <taxon>Bacteria</taxon>
        <taxon>Pseudomonadati</taxon>
        <taxon>Pseudomonadota</taxon>
        <taxon>Betaproteobacteria</taxon>
        <taxon>Burkholderiales</taxon>
        <taxon>Alcaligenaceae</taxon>
        <taxon>Orrella</taxon>
    </lineage>
</organism>
<dbReference type="PANTHER" id="PTHR42928">
    <property type="entry name" value="TRICARBOXYLATE-BINDING PROTEIN"/>
    <property type="match status" value="1"/>
</dbReference>
<dbReference type="PROSITE" id="PS51318">
    <property type="entry name" value="TAT"/>
    <property type="match status" value="1"/>
</dbReference>
<dbReference type="InterPro" id="IPR005064">
    <property type="entry name" value="BUG"/>
</dbReference>
<evidence type="ECO:0000313" key="3">
    <source>
        <dbReference type="EMBL" id="SBT24501.1"/>
    </source>
</evidence>
<dbReference type="Proteomes" id="UP000078558">
    <property type="component" value="Chromosome I"/>
</dbReference>
<dbReference type="STRING" id="1851544.ODI_03127"/>
<evidence type="ECO:0000313" key="5">
    <source>
        <dbReference type="Proteomes" id="UP000078558"/>
    </source>
</evidence>
<dbReference type="CDD" id="cd13578">
    <property type="entry name" value="PBP2_Bug27"/>
    <property type="match status" value="1"/>
</dbReference>
<feature type="chain" id="PRO_5015062495" evidence="2">
    <location>
        <begin position="30"/>
        <end position="330"/>
    </location>
</feature>
<dbReference type="KEGG" id="odi:ODI_R4080"/>
<keyword evidence="2" id="KW-0732">Signal</keyword>
<dbReference type="PANTHER" id="PTHR42928:SF5">
    <property type="entry name" value="BLR1237 PROTEIN"/>
    <property type="match status" value="1"/>
</dbReference>
<evidence type="ECO:0000313" key="4">
    <source>
        <dbReference type="EMBL" id="SOE52329.1"/>
    </source>
</evidence>
<dbReference type="EMBL" id="LT907988">
    <property type="protein sequence ID" value="SOE52329.1"/>
    <property type="molecule type" value="Genomic_DNA"/>
</dbReference>
<protein>
    <submittedName>
        <fullName evidence="3">Tricarboxylate transport protein TctC</fullName>
    </submittedName>
</protein>
<dbReference type="InterPro" id="IPR006311">
    <property type="entry name" value="TAT_signal"/>
</dbReference>
<gene>
    <name evidence="3" type="ORF">ODI_03127</name>
    <name evidence="4" type="ORF">ODI_R4080</name>
</gene>
<reference evidence="4 5" key="2">
    <citation type="submission" date="2017-08" db="EMBL/GenBank/DDBJ databases">
        <authorList>
            <person name="de Groot N.N."/>
        </authorList>
    </citation>
    <scope>NUCLEOTIDE SEQUENCE [LARGE SCALE GENOMIC DNA]</scope>
    <source>
        <strain evidence="4">Orrdi1</strain>
    </source>
</reference>
<reference evidence="3 5" key="1">
    <citation type="submission" date="2016-06" db="EMBL/GenBank/DDBJ databases">
        <authorList>
            <person name="Kjaerup R.B."/>
            <person name="Dalgaard T.S."/>
            <person name="Juul-Madsen H.R."/>
        </authorList>
    </citation>
    <scope>NUCLEOTIDE SEQUENCE [LARGE SCALE GENOMIC DNA]</scope>
    <source>
        <strain evidence="3">Orrdi1</strain>
    </source>
</reference>
<accession>A0A1C3JZ07</accession>
<dbReference type="Pfam" id="PF03401">
    <property type="entry name" value="TctC"/>
    <property type="match status" value="1"/>
</dbReference>
<keyword evidence="5" id="KW-1185">Reference proteome</keyword>
<dbReference type="Gene3D" id="3.40.190.10">
    <property type="entry name" value="Periplasmic binding protein-like II"/>
    <property type="match status" value="1"/>
</dbReference>
<sequence length="330" mass="34748">MTMPRRALLGVLLCSTLALGTAASPSLHAQATWPDKPVRLIVPSAAGGSPDILCRYLASELAKRLGQPVVVENRPGAGGNIGIQAVARSEPDGYTLGYGNIATLAINRSLFSSLPYDPERDLAPVIAAVTTANLLVVNAALPVKSVADLVAYARERPGQVTMASAGNGTTSHLGGELFKDIEKLEVLHVPYRGSPQAIQDLMGGNVQFMFDNLPSILPSVTGGKVRALAVTSTTRSALVPDVPTMQEAGVKDYDMQAWGGFVLPAGTPGPIIQRLNTTFNEMLADPAVKAKLADLAFDTLGGTPDDLRALMDRETRKWGEVVRASGARVD</sequence>
<feature type="signal peptide" evidence="2">
    <location>
        <begin position="1"/>
        <end position="29"/>
    </location>
</feature>
<comment type="similarity">
    <text evidence="1">Belongs to the UPF0065 (bug) family.</text>
</comment>
<evidence type="ECO:0000256" key="2">
    <source>
        <dbReference type="SAM" id="SignalP"/>
    </source>
</evidence>
<dbReference type="SUPFAM" id="SSF53850">
    <property type="entry name" value="Periplasmic binding protein-like II"/>
    <property type="match status" value="1"/>
</dbReference>
<dbReference type="RefSeq" id="WP_067750776.1">
    <property type="nucleotide sequence ID" value="NZ_LT907988.1"/>
</dbReference>
<dbReference type="InterPro" id="IPR042100">
    <property type="entry name" value="Bug_dom1"/>
</dbReference>
<dbReference type="EMBL" id="FLRC01000009">
    <property type="protein sequence ID" value="SBT24501.1"/>
    <property type="molecule type" value="Genomic_DNA"/>
</dbReference>
<evidence type="ECO:0000256" key="1">
    <source>
        <dbReference type="ARBA" id="ARBA00006987"/>
    </source>
</evidence>
<dbReference type="AlphaFoldDB" id="A0A1C3JZ07"/>